<dbReference type="Pfam" id="PF14398">
    <property type="entry name" value="ATPgrasp_YheCD"/>
    <property type="match status" value="1"/>
</dbReference>
<dbReference type="RefSeq" id="WP_315953712.1">
    <property type="nucleotide sequence ID" value="NZ_JAWCUD010000007.1"/>
</dbReference>
<proteinExistence type="predicted"/>
<dbReference type="EMBL" id="JAWCUD010000007">
    <property type="protein sequence ID" value="MDU0203615.1"/>
    <property type="molecule type" value="Genomic_DNA"/>
</dbReference>
<organism evidence="1 2">
    <name type="scientific">Paenibacillus violae</name>
    <dbReference type="NCBI Taxonomy" id="3077234"/>
    <lineage>
        <taxon>Bacteria</taxon>
        <taxon>Bacillati</taxon>
        <taxon>Bacillota</taxon>
        <taxon>Bacilli</taxon>
        <taxon>Bacillales</taxon>
        <taxon>Paenibacillaceae</taxon>
        <taxon>Paenibacillus</taxon>
    </lineage>
</organism>
<evidence type="ECO:0000313" key="2">
    <source>
        <dbReference type="Proteomes" id="UP001260980"/>
    </source>
</evidence>
<reference evidence="1 2" key="1">
    <citation type="submission" date="2023-10" db="EMBL/GenBank/DDBJ databases">
        <title>Paenibacillus strain PFR10 Genome sequencing and assembly.</title>
        <authorList>
            <person name="Kim I."/>
        </authorList>
    </citation>
    <scope>NUCLEOTIDE SEQUENCE [LARGE SCALE GENOMIC DNA]</scope>
    <source>
        <strain evidence="1 2">PFR10</strain>
    </source>
</reference>
<evidence type="ECO:0000313" key="1">
    <source>
        <dbReference type="EMBL" id="MDU0203615.1"/>
    </source>
</evidence>
<protein>
    <submittedName>
        <fullName evidence="1">YheC/YheD family protein</fullName>
    </submittedName>
</protein>
<accession>A0ABU3RH85</accession>
<dbReference type="Proteomes" id="UP001260980">
    <property type="component" value="Unassembled WGS sequence"/>
</dbReference>
<dbReference type="Gene3D" id="3.30.470.20">
    <property type="entry name" value="ATP-grasp fold, B domain"/>
    <property type="match status" value="1"/>
</dbReference>
<dbReference type="SUPFAM" id="SSF56059">
    <property type="entry name" value="Glutathione synthetase ATP-binding domain-like"/>
    <property type="match status" value="1"/>
</dbReference>
<gene>
    <name evidence="1" type="ORF">RQP52_21240</name>
</gene>
<keyword evidence="2" id="KW-1185">Reference proteome</keyword>
<sequence>MVNPYVGILVNDSLYEGIPLGNTKYEAIHFYSDAGKQFGITPCYFRMQDVHIHTMRVHAYVERGTSRYVREWIAMPKIIHNRAIYLDASSDQELESWTQQGIHVFNRWNRYSKLQIHQILLLDDAIRPHLPGTFPATLKNMKVMMSAYDSIIIKPTNSSIGRGVMKMDRTPTGWQLVYPATLKISNKVWRQVNFRKQLPLALRRKIQSRAYLVQQRLPLATYDKRPFDMRVSVQRGACGDWGVTGIVAKVASRKLFLTNVAQGGQVKTLTEILATDYPTLNSRAVCEQISEFALQVAKFLSMHLPHLADLGLDIGITTDGYPLFIECNGKDQRYSFREANMLEEWKATYYNPMAYAKYLLDGGTPVY</sequence>
<dbReference type="InterPro" id="IPR026838">
    <property type="entry name" value="YheC/D"/>
</dbReference>
<comment type="caution">
    <text evidence="1">The sequence shown here is derived from an EMBL/GenBank/DDBJ whole genome shotgun (WGS) entry which is preliminary data.</text>
</comment>
<name>A0ABU3RH85_9BACL</name>